<sequence length="187" mass="21125">MPMIRECIVTTVDSSGRPHIAPLGLIEDGEEWIIAPFRPSTTLENLRATSYAVANYTDDARLFAGLVTGRADWPLVALKTTPAPRLAAALAHAELVVTHVVEDQQRPRFHCKVDRVEQHAPFEGFNRARNAVLECAILMTRLRMLPREKIDQEIAYLAIAIEKTAGEAEREAWSWLMEKRDAFYKDN</sequence>
<proteinExistence type="predicted"/>
<keyword evidence="4" id="KW-1185">Reference proteome</keyword>
<dbReference type="EMBL" id="FOSN01000001">
    <property type="protein sequence ID" value="SFJ98456.1"/>
    <property type="molecule type" value="Genomic_DNA"/>
</dbReference>
<name>A0A1I3VW20_9HYPH</name>
<reference evidence="3 4" key="1">
    <citation type="submission" date="2016-10" db="EMBL/GenBank/DDBJ databases">
        <authorList>
            <person name="de Groot N.N."/>
        </authorList>
    </citation>
    <scope>NUCLEOTIDE SEQUENCE [LARGE SCALE GENOMIC DNA]</scope>
    <source>
        <strain evidence="3 4">NE2</strain>
    </source>
</reference>
<organism evidence="3 4">
    <name type="scientific">Methylocapsa palsarum</name>
    <dbReference type="NCBI Taxonomy" id="1612308"/>
    <lineage>
        <taxon>Bacteria</taxon>
        <taxon>Pseudomonadati</taxon>
        <taxon>Pseudomonadota</taxon>
        <taxon>Alphaproteobacteria</taxon>
        <taxon>Hyphomicrobiales</taxon>
        <taxon>Beijerinckiaceae</taxon>
        <taxon>Methylocapsa</taxon>
    </lineage>
</organism>
<evidence type="ECO:0000259" key="1">
    <source>
        <dbReference type="Pfam" id="PF04289"/>
    </source>
</evidence>
<evidence type="ECO:0000313" key="4">
    <source>
        <dbReference type="Proteomes" id="UP000198755"/>
    </source>
</evidence>
<dbReference type="SUPFAM" id="SSF50475">
    <property type="entry name" value="FMN-binding split barrel"/>
    <property type="match status" value="1"/>
</dbReference>
<dbReference type="AlphaFoldDB" id="A0A1I3VW20"/>
<dbReference type="InterPro" id="IPR012349">
    <property type="entry name" value="Split_barrel_FMN-bd"/>
</dbReference>
<feature type="domain" description="DUF447" evidence="1">
    <location>
        <begin position="6"/>
        <end position="119"/>
    </location>
</feature>
<dbReference type="Pfam" id="PF20766">
    <property type="entry name" value="DUF447_C"/>
    <property type="match status" value="1"/>
</dbReference>
<dbReference type="Pfam" id="PF04289">
    <property type="entry name" value="DUF447_N"/>
    <property type="match status" value="1"/>
</dbReference>
<evidence type="ECO:0008006" key="5">
    <source>
        <dbReference type="Google" id="ProtNLM"/>
    </source>
</evidence>
<dbReference type="Gene3D" id="2.30.110.10">
    <property type="entry name" value="Electron Transport, Fmn-binding Protein, Chain A"/>
    <property type="match status" value="1"/>
</dbReference>
<dbReference type="STRING" id="1612308.SAMN05444581_10194"/>
<accession>A0A1I3VW20</accession>
<protein>
    <recommendedName>
        <fullName evidence="5">Tetrahydromethanopterin synthesis protein</fullName>
    </recommendedName>
</protein>
<gene>
    <name evidence="3" type="ORF">SAMN05444581_10194</name>
</gene>
<dbReference type="Gene3D" id="1.20.58.290">
    <property type="entry name" value="Hypothetical membrane protein ta0354_69_121"/>
    <property type="match status" value="1"/>
</dbReference>
<evidence type="ECO:0000259" key="2">
    <source>
        <dbReference type="Pfam" id="PF20766"/>
    </source>
</evidence>
<feature type="domain" description="DUF447" evidence="2">
    <location>
        <begin position="126"/>
        <end position="178"/>
    </location>
</feature>
<dbReference type="RefSeq" id="WP_091675815.1">
    <property type="nucleotide sequence ID" value="NZ_FOSN01000001.1"/>
</dbReference>
<dbReference type="OrthoDB" id="2112021at2"/>
<dbReference type="Proteomes" id="UP000198755">
    <property type="component" value="Unassembled WGS sequence"/>
</dbReference>
<dbReference type="InterPro" id="IPR049288">
    <property type="entry name" value="DUF447_C"/>
</dbReference>
<evidence type="ECO:0000313" key="3">
    <source>
        <dbReference type="EMBL" id="SFJ98456.1"/>
    </source>
</evidence>
<dbReference type="InterPro" id="IPR007386">
    <property type="entry name" value="DUF447_N"/>
</dbReference>